<proteinExistence type="inferred from homology"/>
<dbReference type="Gene3D" id="1.10.510.10">
    <property type="entry name" value="Transferase(Phosphotransferase) domain 1"/>
    <property type="match status" value="1"/>
</dbReference>
<name>C1E8R6_MICCC</name>
<dbReference type="eggNOG" id="KOG0198">
    <property type="taxonomic scope" value="Eukaryota"/>
</dbReference>
<protein>
    <recommendedName>
        <fullName evidence="2">mitogen-activated protein kinase kinase kinase</fullName>
        <ecNumber evidence="2">2.7.11.25</ecNumber>
    </recommendedName>
</protein>
<reference evidence="12 13" key="1">
    <citation type="journal article" date="2009" name="Science">
        <title>Green evolution and dynamic adaptations revealed by genomes of the marine picoeukaryotes Micromonas.</title>
        <authorList>
            <person name="Worden A.Z."/>
            <person name="Lee J.H."/>
            <person name="Mock T."/>
            <person name="Rouze P."/>
            <person name="Simmons M.P."/>
            <person name="Aerts A.L."/>
            <person name="Allen A.E."/>
            <person name="Cuvelier M.L."/>
            <person name="Derelle E."/>
            <person name="Everett M.V."/>
            <person name="Foulon E."/>
            <person name="Grimwood J."/>
            <person name="Gundlach H."/>
            <person name="Henrissat B."/>
            <person name="Napoli C."/>
            <person name="McDonald S.M."/>
            <person name="Parker M.S."/>
            <person name="Rombauts S."/>
            <person name="Salamov A."/>
            <person name="Von Dassow P."/>
            <person name="Badger J.H."/>
            <person name="Coutinho P.M."/>
            <person name="Demir E."/>
            <person name="Dubchak I."/>
            <person name="Gentemann C."/>
            <person name="Eikrem W."/>
            <person name="Gready J.E."/>
            <person name="John U."/>
            <person name="Lanier W."/>
            <person name="Lindquist E.A."/>
            <person name="Lucas S."/>
            <person name="Mayer K.F."/>
            <person name="Moreau H."/>
            <person name="Not F."/>
            <person name="Otillar R."/>
            <person name="Panaud O."/>
            <person name="Pangilinan J."/>
            <person name="Paulsen I."/>
            <person name="Piegu B."/>
            <person name="Poliakov A."/>
            <person name="Robbens S."/>
            <person name="Schmutz J."/>
            <person name="Toulza E."/>
            <person name="Wyss T."/>
            <person name="Zelensky A."/>
            <person name="Zhou K."/>
            <person name="Armbrust E.V."/>
            <person name="Bhattacharya D."/>
            <person name="Goodenough U.W."/>
            <person name="Van de Peer Y."/>
            <person name="Grigoriev I.V."/>
        </authorList>
    </citation>
    <scope>NUCLEOTIDE SEQUENCE [LARGE SCALE GENOMIC DNA]</scope>
    <source>
        <strain evidence="13">RCC299 / NOUM17</strain>
    </source>
</reference>
<dbReference type="InterPro" id="IPR017441">
    <property type="entry name" value="Protein_kinase_ATP_BS"/>
</dbReference>
<evidence type="ECO:0000256" key="3">
    <source>
        <dbReference type="ARBA" id="ARBA00022679"/>
    </source>
</evidence>
<dbReference type="GeneID" id="8244587"/>
<keyword evidence="3" id="KW-0808">Transferase</keyword>
<evidence type="ECO:0000256" key="6">
    <source>
        <dbReference type="ARBA" id="ARBA00022840"/>
    </source>
</evidence>
<comment type="catalytic activity">
    <reaction evidence="7">
        <text>L-threonyl-[protein] + ATP = O-phospho-L-threonyl-[protein] + ADP + H(+)</text>
        <dbReference type="Rhea" id="RHEA:46608"/>
        <dbReference type="Rhea" id="RHEA-COMP:11060"/>
        <dbReference type="Rhea" id="RHEA-COMP:11605"/>
        <dbReference type="ChEBI" id="CHEBI:15378"/>
        <dbReference type="ChEBI" id="CHEBI:30013"/>
        <dbReference type="ChEBI" id="CHEBI:30616"/>
        <dbReference type="ChEBI" id="CHEBI:61977"/>
        <dbReference type="ChEBI" id="CHEBI:456216"/>
        <dbReference type="EC" id="2.7.11.25"/>
    </reaction>
</comment>
<dbReference type="RefSeq" id="XP_002503300.1">
    <property type="nucleotide sequence ID" value="XM_002503254.1"/>
</dbReference>
<feature type="domain" description="Protein kinase" evidence="11">
    <location>
        <begin position="6"/>
        <end position="266"/>
    </location>
</feature>
<feature type="non-terminal residue" evidence="12">
    <location>
        <position position="267"/>
    </location>
</feature>
<dbReference type="Pfam" id="PF00069">
    <property type="entry name" value="Pkinase"/>
    <property type="match status" value="1"/>
</dbReference>
<dbReference type="FunCoup" id="C1E8R6">
    <property type="interactions" value="256"/>
</dbReference>
<evidence type="ECO:0000256" key="7">
    <source>
        <dbReference type="ARBA" id="ARBA00047559"/>
    </source>
</evidence>
<dbReference type="InterPro" id="IPR000719">
    <property type="entry name" value="Prot_kinase_dom"/>
</dbReference>
<dbReference type="InterPro" id="IPR050538">
    <property type="entry name" value="MAP_kinase_kinase_kinase"/>
</dbReference>
<dbReference type="InterPro" id="IPR011009">
    <property type="entry name" value="Kinase-like_dom_sf"/>
</dbReference>
<keyword evidence="4 9" id="KW-0547">Nucleotide-binding</keyword>
<dbReference type="FunFam" id="3.30.200.20:FF:000387">
    <property type="entry name" value="Serine/threonine-protein kinase STE11"/>
    <property type="match status" value="1"/>
</dbReference>
<evidence type="ECO:0000256" key="2">
    <source>
        <dbReference type="ARBA" id="ARBA00012406"/>
    </source>
</evidence>
<dbReference type="InterPro" id="IPR008271">
    <property type="entry name" value="Ser/Thr_kinase_AS"/>
</dbReference>
<dbReference type="KEGG" id="mis:MICPUN_82554"/>
<gene>
    <name evidence="12" type="ORF">MICPUN_82554</name>
</gene>
<evidence type="ECO:0000259" key="11">
    <source>
        <dbReference type="PROSITE" id="PS50011"/>
    </source>
</evidence>
<dbReference type="PANTHER" id="PTHR48016">
    <property type="entry name" value="MAP KINASE KINASE KINASE SSK2-RELATED-RELATED"/>
    <property type="match status" value="1"/>
</dbReference>
<dbReference type="EMBL" id="CP001327">
    <property type="protein sequence ID" value="ACO64558.1"/>
    <property type="molecule type" value="Genomic_DNA"/>
</dbReference>
<dbReference type="STRING" id="296587.C1E8R6"/>
<evidence type="ECO:0000256" key="5">
    <source>
        <dbReference type="ARBA" id="ARBA00022777"/>
    </source>
</evidence>
<evidence type="ECO:0000313" key="12">
    <source>
        <dbReference type="EMBL" id="ACO64558.1"/>
    </source>
</evidence>
<keyword evidence="5" id="KW-0418">Kinase</keyword>
<dbReference type="OrthoDB" id="266718at2759"/>
<evidence type="ECO:0000313" key="13">
    <source>
        <dbReference type="Proteomes" id="UP000002009"/>
    </source>
</evidence>
<sequence>MKPRRWTKGDCLGSGSFGTVYLGLNGETGELFAVKEVAMTRRTGDTGGEAVEQLEQEVELLSRLQHPNIVRYVGISRESRALYIFLEYVPGGSIASLLSRFGAFEESVISVYTRQILIGLDYLHSQRCVHRDIKGGNILVEKSGRIKLADFGMAKSLVEQMADGGSFKGSAYWMAPEVIRQKGSGNHPAADVWSVGCTVIEMASGEHPWGDCSGQVQAIFKIASTKELPRVPEQLSPAASEFVLMCLQRDPDARPDSEALLLHPFVV</sequence>
<keyword evidence="13" id="KW-1185">Reference proteome</keyword>
<dbReference type="PROSITE" id="PS00107">
    <property type="entry name" value="PROTEIN_KINASE_ATP"/>
    <property type="match status" value="1"/>
</dbReference>
<keyword evidence="10" id="KW-0723">Serine/threonine-protein kinase</keyword>
<dbReference type="InParanoid" id="C1E8R6"/>
<dbReference type="PROSITE" id="PS50011">
    <property type="entry name" value="PROTEIN_KINASE_DOM"/>
    <property type="match status" value="1"/>
</dbReference>
<evidence type="ECO:0000256" key="8">
    <source>
        <dbReference type="ARBA" id="ARBA00048329"/>
    </source>
</evidence>
<comment type="catalytic activity">
    <reaction evidence="8">
        <text>L-seryl-[protein] + ATP = O-phospho-L-seryl-[protein] + ADP + H(+)</text>
        <dbReference type="Rhea" id="RHEA:17989"/>
        <dbReference type="Rhea" id="RHEA-COMP:9863"/>
        <dbReference type="Rhea" id="RHEA-COMP:11604"/>
        <dbReference type="ChEBI" id="CHEBI:15378"/>
        <dbReference type="ChEBI" id="CHEBI:29999"/>
        <dbReference type="ChEBI" id="CHEBI:30616"/>
        <dbReference type="ChEBI" id="CHEBI:83421"/>
        <dbReference type="ChEBI" id="CHEBI:456216"/>
        <dbReference type="EC" id="2.7.11.25"/>
    </reaction>
</comment>
<accession>C1E8R6</accession>
<evidence type="ECO:0000256" key="4">
    <source>
        <dbReference type="ARBA" id="ARBA00022741"/>
    </source>
</evidence>
<dbReference type="AlphaFoldDB" id="C1E8R6"/>
<dbReference type="PANTHER" id="PTHR48016:SF56">
    <property type="entry name" value="MAPKK KINASE"/>
    <property type="match status" value="1"/>
</dbReference>
<dbReference type="OMA" id="YLTRECK"/>
<dbReference type="GO" id="GO:0004709">
    <property type="term" value="F:MAP kinase kinase kinase activity"/>
    <property type="evidence" value="ECO:0007669"/>
    <property type="project" value="UniProtKB-EC"/>
</dbReference>
<dbReference type="SMART" id="SM00220">
    <property type="entry name" value="S_TKc"/>
    <property type="match status" value="1"/>
</dbReference>
<evidence type="ECO:0000256" key="10">
    <source>
        <dbReference type="RuleBase" id="RU000304"/>
    </source>
</evidence>
<evidence type="ECO:0000256" key="1">
    <source>
        <dbReference type="ARBA" id="ARBA00006529"/>
    </source>
</evidence>
<organism evidence="12 13">
    <name type="scientific">Micromonas commoda (strain RCC299 / NOUM17 / CCMP2709)</name>
    <name type="common">Picoplanktonic green alga</name>
    <dbReference type="NCBI Taxonomy" id="296587"/>
    <lineage>
        <taxon>Eukaryota</taxon>
        <taxon>Viridiplantae</taxon>
        <taxon>Chlorophyta</taxon>
        <taxon>Mamiellophyceae</taxon>
        <taxon>Mamiellales</taxon>
        <taxon>Mamiellaceae</taxon>
        <taxon>Micromonas</taxon>
    </lineage>
</organism>
<dbReference type="PROSITE" id="PS00108">
    <property type="entry name" value="PROTEIN_KINASE_ST"/>
    <property type="match status" value="1"/>
</dbReference>
<dbReference type="Proteomes" id="UP000002009">
    <property type="component" value="Chromosome 6"/>
</dbReference>
<dbReference type="SUPFAM" id="SSF56112">
    <property type="entry name" value="Protein kinase-like (PK-like)"/>
    <property type="match status" value="1"/>
</dbReference>
<dbReference type="EC" id="2.7.11.25" evidence="2"/>
<evidence type="ECO:0000256" key="9">
    <source>
        <dbReference type="PROSITE-ProRule" id="PRU10141"/>
    </source>
</evidence>
<comment type="similarity">
    <text evidence="1">Belongs to the protein kinase superfamily. STE Ser/Thr protein kinase family. MAP kinase kinase kinase subfamily.</text>
</comment>
<keyword evidence="6 9" id="KW-0067">ATP-binding</keyword>
<feature type="binding site" evidence="9">
    <location>
        <position position="35"/>
    </location>
    <ligand>
        <name>ATP</name>
        <dbReference type="ChEBI" id="CHEBI:30616"/>
    </ligand>
</feature>
<dbReference type="GO" id="GO:0005524">
    <property type="term" value="F:ATP binding"/>
    <property type="evidence" value="ECO:0007669"/>
    <property type="project" value="UniProtKB-UniRule"/>
</dbReference>